<evidence type="ECO:0000313" key="2">
    <source>
        <dbReference type="EMBL" id="KJB53455.1"/>
    </source>
</evidence>
<dbReference type="EMBL" id="CM001748">
    <property type="protein sequence ID" value="KJB53455.1"/>
    <property type="molecule type" value="Genomic_DNA"/>
</dbReference>
<evidence type="ECO:0000313" key="3">
    <source>
        <dbReference type="Proteomes" id="UP000032304"/>
    </source>
</evidence>
<feature type="region of interest" description="Disordered" evidence="1">
    <location>
        <begin position="1"/>
        <end position="59"/>
    </location>
</feature>
<dbReference type="AlphaFoldDB" id="A0A0D2UCX1"/>
<sequence length="59" mass="6853">MNIAKQKHQKPSRLKPLRGRKKRLPKIRNPATTIFSGKSGHEETNTHYWDSKPGNRSLM</sequence>
<protein>
    <submittedName>
        <fullName evidence="2">Uncharacterized protein</fullName>
    </submittedName>
</protein>
<evidence type="ECO:0000256" key="1">
    <source>
        <dbReference type="SAM" id="MobiDB-lite"/>
    </source>
</evidence>
<feature type="compositionally biased region" description="Basic residues" evidence="1">
    <location>
        <begin position="1"/>
        <end position="26"/>
    </location>
</feature>
<proteinExistence type="predicted"/>
<dbReference type="Gramene" id="KJB53455">
    <property type="protein sequence ID" value="KJB53455"/>
    <property type="gene ID" value="B456_009G058100"/>
</dbReference>
<reference evidence="2 3" key="1">
    <citation type="journal article" date="2012" name="Nature">
        <title>Repeated polyploidization of Gossypium genomes and the evolution of spinnable cotton fibres.</title>
        <authorList>
            <person name="Paterson A.H."/>
            <person name="Wendel J.F."/>
            <person name="Gundlach H."/>
            <person name="Guo H."/>
            <person name="Jenkins J."/>
            <person name="Jin D."/>
            <person name="Llewellyn D."/>
            <person name="Showmaker K.C."/>
            <person name="Shu S."/>
            <person name="Udall J."/>
            <person name="Yoo M.J."/>
            <person name="Byers R."/>
            <person name="Chen W."/>
            <person name="Doron-Faigenboim A."/>
            <person name="Duke M.V."/>
            <person name="Gong L."/>
            <person name="Grimwood J."/>
            <person name="Grover C."/>
            <person name="Grupp K."/>
            <person name="Hu G."/>
            <person name="Lee T.H."/>
            <person name="Li J."/>
            <person name="Lin L."/>
            <person name="Liu T."/>
            <person name="Marler B.S."/>
            <person name="Page J.T."/>
            <person name="Roberts A.W."/>
            <person name="Romanel E."/>
            <person name="Sanders W.S."/>
            <person name="Szadkowski E."/>
            <person name="Tan X."/>
            <person name="Tang H."/>
            <person name="Xu C."/>
            <person name="Wang J."/>
            <person name="Wang Z."/>
            <person name="Zhang D."/>
            <person name="Zhang L."/>
            <person name="Ashrafi H."/>
            <person name="Bedon F."/>
            <person name="Bowers J.E."/>
            <person name="Brubaker C.L."/>
            <person name="Chee P.W."/>
            <person name="Das S."/>
            <person name="Gingle A.R."/>
            <person name="Haigler C.H."/>
            <person name="Harker D."/>
            <person name="Hoffmann L.V."/>
            <person name="Hovav R."/>
            <person name="Jones D.C."/>
            <person name="Lemke C."/>
            <person name="Mansoor S."/>
            <person name="ur Rahman M."/>
            <person name="Rainville L.N."/>
            <person name="Rambani A."/>
            <person name="Reddy U.K."/>
            <person name="Rong J.K."/>
            <person name="Saranga Y."/>
            <person name="Scheffler B.E."/>
            <person name="Scheffler J.A."/>
            <person name="Stelly D.M."/>
            <person name="Triplett B.A."/>
            <person name="Van Deynze A."/>
            <person name="Vaslin M.F."/>
            <person name="Waghmare V.N."/>
            <person name="Walford S.A."/>
            <person name="Wright R.J."/>
            <person name="Zaki E.A."/>
            <person name="Zhang T."/>
            <person name="Dennis E.S."/>
            <person name="Mayer K.F."/>
            <person name="Peterson D.G."/>
            <person name="Rokhsar D.S."/>
            <person name="Wang X."/>
            <person name="Schmutz J."/>
        </authorList>
    </citation>
    <scope>NUCLEOTIDE SEQUENCE [LARGE SCALE GENOMIC DNA]</scope>
</reference>
<name>A0A0D2UCX1_GOSRA</name>
<keyword evidence="3" id="KW-1185">Reference proteome</keyword>
<dbReference type="Proteomes" id="UP000032304">
    <property type="component" value="Chromosome 9"/>
</dbReference>
<dbReference type="OMA" id="HEETNNH"/>
<organism evidence="2 3">
    <name type="scientific">Gossypium raimondii</name>
    <name type="common">Peruvian cotton</name>
    <name type="synonym">Gossypium klotzschianum subsp. raimondii</name>
    <dbReference type="NCBI Taxonomy" id="29730"/>
    <lineage>
        <taxon>Eukaryota</taxon>
        <taxon>Viridiplantae</taxon>
        <taxon>Streptophyta</taxon>
        <taxon>Embryophyta</taxon>
        <taxon>Tracheophyta</taxon>
        <taxon>Spermatophyta</taxon>
        <taxon>Magnoliopsida</taxon>
        <taxon>eudicotyledons</taxon>
        <taxon>Gunneridae</taxon>
        <taxon>Pentapetalae</taxon>
        <taxon>rosids</taxon>
        <taxon>malvids</taxon>
        <taxon>Malvales</taxon>
        <taxon>Malvaceae</taxon>
        <taxon>Malvoideae</taxon>
        <taxon>Gossypium</taxon>
    </lineage>
</organism>
<gene>
    <name evidence="2" type="ORF">B456_009G058100</name>
</gene>
<accession>A0A0D2UCX1</accession>